<proteinExistence type="inferred from homology"/>
<reference evidence="11 12" key="1">
    <citation type="journal article" date="2011" name="Proc. Natl. Acad. Sci. U.S.A.">
        <title>Evolutionary erosion of yeast sex chromosomes by mating-type switching accidents.</title>
        <authorList>
            <person name="Gordon J.L."/>
            <person name="Armisen D."/>
            <person name="Proux-Wera E."/>
            <person name="Oheigeartaigh S.S."/>
            <person name="Byrne K.P."/>
            <person name="Wolfe K.H."/>
        </authorList>
    </citation>
    <scope>NUCLEOTIDE SEQUENCE [LARGE SCALE GENOMIC DNA]</scope>
    <source>
        <strain evidence="12">ATCC 10597 / BCRC 20456 / CBS 421 / NBRC 0211 / NRRL Y-12639</strain>
    </source>
</reference>
<comment type="similarity">
    <text evidence="2">Belongs to the bZIP family.</text>
</comment>
<keyword evidence="6" id="KW-0834">Unfolded protein response</keyword>
<dbReference type="STRING" id="1071378.G0WE78"/>
<keyword evidence="3" id="KW-0805">Transcription regulation</keyword>
<evidence type="ECO:0000256" key="3">
    <source>
        <dbReference type="ARBA" id="ARBA00023015"/>
    </source>
</evidence>
<feature type="region of interest" description="Disordered" evidence="9">
    <location>
        <begin position="114"/>
        <end position="143"/>
    </location>
</feature>
<evidence type="ECO:0000259" key="10">
    <source>
        <dbReference type="PROSITE" id="PS00036"/>
    </source>
</evidence>
<keyword evidence="12" id="KW-1185">Reference proteome</keyword>
<keyword evidence="4" id="KW-0238">DNA-binding</keyword>
<dbReference type="GO" id="GO:0005634">
    <property type="term" value="C:nucleus"/>
    <property type="evidence" value="ECO:0007669"/>
    <property type="project" value="UniProtKB-SubCell"/>
</dbReference>
<dbReference type="AlphaFoldDB" id="G0WE78"/>
<dbReference type="EMBL" id="HE580273">
    <property type="protein sequence ID" value="CCD26089.2"/>
    <property type="molecule type" value="Genomic_DNA"/>
</dbReference>
<evidence type="ECO:0000256" key="1">
    <source>
        <dbReference type="ARBA" id="ARBA00004123"/>
    </source>
</evidence>
<dbReference type="GO" id="GO:0003677">
    <property type="term" value="F:DNA binding"/>
    <property type="evidence" value="ECO:0007669"/>
    <property type="project" value="UniProtKB-KW"/>
</dbReference>
<evidence type="ECO:0000313" key="11">
    <source>
        <dbReference type="EMBL" id="CCD26089.2"/>
    </source>
</evidence>
<dbReference type="OrthoDB" id="674948at2759"/>
<evidence type="ECO:0000256" key="7">
    <source>
        <dbReference type="ARBA" id="ARBA00023242"/>
    </source>
</evidence>
<protein>
    <recommendedName>
        <fullName evidence="10">BZIP domain-containing protein</fullName>
    </recommendedName>
</protein>
<keyword evidence="5" id="KW-0804">Transcription</keyword>
<feature type="coiled-coil region" evidence="8">
    <location>
        <begin position="28"/>
        <end position="83"/>
    </location>
</feature>
<sequence length="318" mass="35572">MSNNIINPTAFNAPIEIPTDFKSTLPPRKRAKTKEEKEQRRIERILRNRKAAHQSREKKRLHLKFLEQKCQIMENLLSRIDADVLQNLVATDSTGTSILEEYNNILNTTDESYVEDKLNPSSSSSSPSATVNNGSPSTFQTTFDAGNIEPVAIKKEQTTETDLSAAIGSSLSSFSSSNSNSSSNSDSKSSCASPSSIMSPVSNGTMEDELFFDEKENYYTSSSSISSINMIKSEPQDWNLLITKSEHDNSILEDFNIEHEFEYNEHSFSDQLLTKTVDVEESLMKPKTIPNMTVLMKNDDIDGSFVLDNWRNPAVITI</sequence>
<dbReference type="InterPro" id="IPR004827">
    <property type="entry name" value="bZIP"/>
</dbReference>
<dbReference type="InterPro" id="IPR046347">
    <property type="entry name" value="bZIP_sf"/>
</dbReference>
<dbReference type="PROSITE" id="PS00036">
    <property type="entry name" value="BZIP_BASIC"/>
    <property type="match status" value="1"/>
</dbReference>
<dbReference type="PANTHER" id="PTHR46714">
    <property type="entry name" value="TRANSCRIPTIONAL ACTIVATOR HAC1"/>
    <property type="match status" value="1"/>
</dbReference>
<evidence type="ECO:0000256" key="6">
    <source>
        <dbReference type="ARBA" id="ARBA00023230"/>
    </source>
</evidence>
<dbReference type="InterPro" id="IPR044280">
    <property type="entry name" value="Hac1/HY5"/>
</dbReference>
<feature type="region of interest" description="Disordered" evidence="9">
    <location>
        <begin position="173"/>
        <end position="202"/>
    </location>
</feature>
<evidence type="ECO:0000256" key="9">
    <source>
        <dbReference type="SAM" id="MobiDB-lite"/>
    </source>
</evidence>
<dbReference type="CDD" id="cd14710">
    <property type="entry name" value="bZIP_HAC1-like"/>
    <property type="match status" value="1"/>
</dbReference>
<dbReference type="Gene3D" id="1.20.5.170">
    <property type="match status" value="1"/>
</dbReference>
<evidence type="ECO:0000256" key="2">
    <source>
        <dbReference type="ARBA" id="ARBA00007163"/>
    </source>
</evidence>
<keyword evidence="7" id="KW-0539">Nucleus</keyword>
<evidence type="ECO:0000256" key="5">
    <source>
        <dbReference type="ARBA" id="ARBA00023163"/>
    </source>
</evidence>
<dbReference type="RefSeq" id="XP_003671332.2">
    <property type="nucleotide sequence ID" value="XM_003671284.2"/>
</dbReference>
<dbReference type="KEGG" id="ndi:NDAI_0G03120"/>
<dbReference type="GO" id="GO:0006986">
    <property type="term" value="P:response to unfolded protein"/>
    <property type="evidence" value="ECO:0007669"/>
    <property type="project" value="UniProtKB-KW"/>
</dbReference>
<gene>
    <name evidence="11" type="primary">NDAI0G03120</name>
    <name evidence="11" type="ordered locus">NDAI_0G03120</name>
</gene>
<keyword evidence="8" id="KW-0175">Coiled coil</keyword>
<dbReference type="Proteomes" id="UP000000689">
    <property type="component" value="Chromosome 7"/>
</dbReference>
<evidence type="ECO:0000256" key="4">
    <source>
        <dbReference type="ARBA" id="ARBA00023125"/>
    </source>
</evidence>
<evidence type="ECO:0000256" key="8">
    <source>
        <dbReference type="SAM" id="Coils"/>
    </source>
</evidence>
<dbReference type="SMART" id="SM00338">
    <property type="entry name" value="BRLZ"/>
    <property type="match status" value="1"/>
</dbReference>
<name>G0WE78_NAUDC</name>
<dbReference type="GeneID" id="11495589"/>
<evidence type="ECO:0000313" key="12">
    <source>
        <dbReference type="Proteomes" id="UP000000689"/>
    </source>
</evidence>
<accession>G0WE78</accession>
<organism evidence="11 12">
    <name type="scientific">Naumovozyma dairenensis (strain ATCC 10597 / BCRC 20456 / CBS 421 / NBRC 0211 / NRRL Y-12639)</name>
    <name type="common">Saccharomyces dairenensis</name>
    <dbReference type="NCBI Taxonomy" id="1071378"/>
    <lineage>
        <taxon>Eukaryota</taxon>
        <taxon>Fungi</taxon>
        <taxon>Dikarya</taxon>
        <taxon>Ascomycota</taxon>
        <taxon>Saccharomycotina</taxon>
        <taxon>Saccharomycetes</taxon>
        <taxon>Saccharomycetales</taxon>
        <taxon>Saccharomycetaceae</taxon>
        <taxon>Naumovozyma</taxon>
    </lineage>
</organism>
<comment type="subcellular location">
    <subcellularLocation>
        <location evidence="1">Nucleus</location>
    </subcellularLocation>
</comment>
<dbReference type="PANTHER" id="PTHR46714:SF6">
    <property type="entry name" value="TRANSCRIPTIONAL ACTIVATOR HAC1"/>
    <property type="match status" value="1"/>
</dbReference>
<feature type="domain" description="BZIP" evidence="10">
    <location>
        <begin position="44"/>
        <end position="58"/>
    </location>
</feature>
<dbReference type="eggNOG" id="ENOG502S526">
    <property type="taxonomic scope" value="Eukaryota"/>
</dbReference>
<dbReference type="HOGENOM" id="CLU_075866_0_0_1"/>
<dbReference type="OMA" id="HEFEYNE"/>
<dbReference type="GO" id="GO:0045944">
    <property type="term" value="P:positive regulation of transcription by RNA polymerase II"/>
    <property type="evidence" value="ECO:0007669"/>
    <property type="project" value="InterPro"/>
</dbReference>
<dbReference type="SUPFAM" id="SSF57959">
    <property type="entry name" value="Leucine zipper domain"/>
    <property type="match status" value="1"/>
</dbReference>
<feature type="compositionally biased region" description="Polar residues" evidence="9">
    <location>
        <begin position="129"/>
        <end position="143"/>
    </location>
</feature>
<dbReference type="GO" id="GO:0000981">
    <property type="term" value="F:DNA-binding transcription factor activity, RNA polymerase II-specific"/>
    <property type="evidence" value="ECO:0007669"/>
    <property type="project" value="InterPro"/>
</dbReference>